<accession>A0ABN5X6X7</accession>
<evidence type="ECO:0000313" key="2">
    <source>
        <dbReference type="Proteomes" id="UP000289555"/>
    </source>
</evidence>
<gene>
    <name evidence="1" type="ORF">HORIV_52710</name>
</gene>
<name>A0ABN5X6X7_9GAMM</name>
<sequence length="49" mass="5239">MASLVGAVAIAKSLPGEAERKQVLIATQRQILLMLGVSEAEAERMMQAQ</sequence>
<dbReference type="EMBL" id="AP019416">
    <property type="protein sequence ID" value="BBI52850.1"/>
    <property type="molecule type" value="Genomic_DNA"/>
</dbReference>
<evidence type="ECO:0000313" key="1">
    <source>
        <dbReference type="EMBL" id="BBI52850.1"/>
    </source>
</evidence>
<organism evidence="1 2">
    <name type="scientific">Vreelandella olivaria</name>
    <dbReference type="NCBI Taxonomy" id="390919"/>
    <lineage>
        <taxon>Bacteria</taxon>
        <taxon>Pseudomonadati</taxon>
        <taxon>Pseudomonadota</taxon>
        <taxon>Gammaproteobacteria</taxon>
        <taxon>Oceanospirillales</taxon>
        <taxon>Halomonadaceae</taxon>
        <taxon>Vreelandella</taxon>
    </lineage>
</organism>
<protein>
    <submittedName>
        <fullName evidence="1">Uncharacterized protein</fullName>
    </submittedName>
</protein>
<keyword evidence="2" id="KW-1185">Reference proteome</keyword>
<reference evidence="2" key="1">
    <citation type="journal article" date="2019" name="Microbiol. Resour. Announc.">
        <title>Complete Genome Sequence of Halomonas olivaria, a Moderately Halophilic Bacterium Isolated from Olive Processing Effluents, Obtained by Nanopore Sequencing.</title>
        <authorList>
            <person name="Nagata S."/>
            <person name="Ii K.M."/>
            <person name="Tsukimi T."/>
            <person name="Miura M.C."/>
            <person name="Galipon J."/>
            <person name="Arakawa K."/>
        </authorList>
    </citation>
    <scope>NUCLEOTIDE SEQUENCE [LARGE SCALE GENOMIC DNA]</scope>
    <source>
        <strain evidence="2">TYRC17</strain>
    </source>
</reference>
<dbReference type="Proteomes" id="UP000289555">
    <property type="component" value="Chromosome"/>
</dbReference>
<proteinExistence type="predicted"/>